<dbReference type="InterPro" id="IPR036388">
    <property type="entry name" value="WH-like_DNA-bd_sf"/>
</dbReference>
<gene>
    <name evidence="12" type="ORF">SETIT_8G230600v2</name>
</gene>
<dbReference type="Pfam" id="PF18052">
    <property type="entry name" value="Rx_N"/>
    <property type="match status" value="1"/>
</dbReference>
<feature type="domain" description="NB-ARC" evidence="8">
    <location>
        <begin position="473"/>
        <end position="599"/>
    </location>
</feature>
<dbReference type="KEGG" id="sita:101756449"/>
<keyword evidence="3" id="KW-0677">Repeat</keyword>
<reference evidence="12" key="1">
    <citation type="journal article" date="2012" name="Nat. Biotechnol.">
        <title>Reference genome sequence of the model plant Setaria.</title>
        <authorList>
            <person name="Bennetzen J.L."/>
            <person name="Schmutz J."/>
            <person name="Wang H."/>
            <person name="Percifield R."/>
            <person name="Hawkins J."/>
            <person name="Pontaroli A.C."/>
            <person name="Estep M."/>
            <person name="Feng L."/>
            <person name="Vaughn J.N."/>
            <person name="Grimwood J."/>
            <person name="Jenkins J."/>
            <person name="Barry K."/>
            <person name="Lindquist E."/>
            <person name="Hellsten U."/>
            <person name="Deshpande S."/>
            <person name="Wang X."/>
            <person name="Wu X."/>
            <person name="Mitros T."/>
            <person name="Triplett J."/>
            <person name="Yang X."/>
            <person name="Ye C.Y."/>
            <person name="Mauro-Herrera M."/>
            <person name="Wang L."/>
            <person name="Li P."/>
            <person name="Sharma M."/>
            <person name="Sharma R."/>
            <person name="Ronald P.C."/>
            <person name="Panaud O."/>
            <person name="Kellogg E.A."/>
            <person name="Brutnell T.P."/>
            <person name="Doust A.N."/>
            <person name="Tuskan G.A."/>
            <person name="Rokhsar D."/>
            <person name="Devos K.M."/>
        </authorList>
    </citation>
    <scope>NUCLEOTIDE SEQUENCE [LARGE SCALE GENOMIC DNA]</scope>
    <source>
        <strain evidence="12">Yugu1</strain>
    </source>
</reference>
<dbReference type="PANTHER" id="PTHR23155:SF1062">
    <property type="entry name" value="OS11G0579400 PROTEIN"/>
    <property type="match status" value="1"/>
</dbReference>
<keyword evidence="5" id="KW-0611">Plant defense</keyword>
<accession>A0A368SAP8</accession>
<evidence type="ECO:0000256" key="1">
    <source>
        <dbReference type="ARBA" id="ARBA00008894"/>
    </source>
</evidence>
<organism evidence="12">
    <name type="scientific">Setaria italica</name>
    <name type="common">Foxtail millet</name>
    <name type="synonym">Panicum italicum</name>
    <dbReference type="NCBI Taxonomy" id="4555"/>
    <lineage>
        <taxon>Eukaryota</taxon>
        <taxon>Viridiplantae</taxon>
        <taxon>Streptophyta</taxon>
        <taxon>Embryophyta</taxon>
        <taxon>Tracheophyta</taxon>
        <taxon>Spermatophyta</taxon>
        <taxon>Magnoliopsida</taxon>
        <taxon>Liliopsida</taxon>
        <taxon>Poales</taxon>
        <taxon>Poaceae</taxon>
        <taxon>PACMAD clade</taxon>
        <taxon>Panicoideae</taxon>
        <taxon>Panicodae</taxon>
        <taxon>Paniceae</taxon>
        <taxon>Cenchrinae</taxon>
        <taxon>Setaria</taxon>
    </lineage>
</organism>
<sequence length="1252" mass="139475">MDIVGGSAQSAVDSLLGRLKSVFVEEAQLLRGVHDDMQFIKREMESMNGFLLDAGDEGRGNGNQVRVWRRQVHELAYDSQSCVDRYVQTFGATHPAAGAGLLASFRRVPVLVRTLPSRHRIATEIRGLKARALEVGERRLRYGVVTPATPGVQGGGISTLAARRAAIANREAEDARRRHALDSADVLFDANARARELVAWLMGAPQPVPRVRLRRNQLVTAGQLIQKMWSGGGGPNDRQDLTMELIKLFRGLDDNDNPENVAEAAGYLSSAMLEVDTQEVKVLSSWLLDKVLGRADLPQQDPETKSEAAGSELFMDMLKAVKDPMAKFIGHAENFKTSTYDMFGVWNMMEDLIEVFKALKEPIERFLDLADQPPQDSSSSKDGSPHQRPAATANEDLLEMVKAAKEPMEVARAEARYVAAQVKWLLKIFFSEKFSFNQEHVQHPKVVTIVTPPVQDLSNDDGPEELLEETHATELARKVFDHPRASDHFNTKVWVDAKHKSKLKPRLMSILHQVLSPSSTASSDDNLEPTKDEASQWNNLSEEELKTRIAEHLKGKRFLMVLADPEDENSWQDITSALPDHGDSAVIETPRIRYMAQFHAWYKASWIFLLMGASSRYQVHFCSNLVGIRKVAAELVGGDQLPGGISAILKKCLWDSFATKMFLHALYANPHRSDAELERLMLGLRYSSSVSNARRMVQFCYEDLPRQYQSCLMSLSIFPQEGRTFKRTNLVRRWAAENFVSARDGLAAVDEANRCFDALIARGLLQPADIGPAGKVRSCTLHRHVHSFITKMASYQTVTDNTDLRSELAHRLSTRSGILQLLVENQAAANSNTCWGIIHRHRHTPSGDLTHEVVTLLNLLPASSDQLGLVKLLDLEGCKGLKKRHLKKICNKIFQLKYLSLRDTDATELPKEINKLRYLETLDIRQTKIKSFPSNTIALPKLMHLLAGCIDHESTQVIESDGRFSTVHLPSHVGSLTNMQVLSHVEVSETESDTSELTDVGRKLHLRKLGVVIRGKDPRGVLLRVIGMLHESLCSLSVHLEPVKAEGEVYSMEPQAHGGDAFDIPKSLESLNIKGVISELPTWIRQLHRLSKITLCRTSLREGDIQKLSELANLRCVRLWHQSYTNKKLTFNTREFRKLELLVVEDSGISDIHFANNAAPMLKKIVWNFTGAEVTLSGIQELLNLKEVHVGGKCDESHLSKIKQDIKKNPNLPDLYPPIHNKPNAASAIIAATSTAATGAAAAASSNASVPK</sequence>
<dbReference type="PANTHER" id="PTHR23155">
    <property type="entry name" value="DISEASE RESISTANCE PROTEIN RP"/>
    <property type="match status" value="1"/>
</dbReference>
<evidence type="ECO:0000256" key="2">
    <source>
        <dbReference type="ARBA" id="ARBA00022614"/>
    </source>
</evidence>
<evidence type="ECO:0000256" key="3">
    <source>
        <dbReference type="ARBA" id="ARBA00022737"/>
    </source>
</evidence>
<feature type="domain" description="Disease resistance protein winged helix" evidence="10">
    <location>
        <begin position="717"/>
        <end position="789"/>
    </location>
</feature>
<dbReference type="Gene3D" id="1.10.10.10">
    <property type="entry name" value="Winged helix-like DNA-binding domain superfamily/Winged helix DNA-binding domain"/>
    <property type="match status" value="1"/>
</dbReference>
<dbReference type="SUPFAM" id="SSF52540">
    <property type="entry name" value="P-loop containing nucleoside triphosphate hydrolases"/>
    <property type="match status" value="1"/>
</dbReference>
<evidence type="ECO:0000313" key="12">
    <source>
        <dbReference type="EMBL" id="RCV39517.1"/>
    </source>
</evidence>
<dbReference type="Pfam" id="PF23559">
    <property type="entry name" value="WHD_DRP"/>
    <property type="match status" value="1"/>
</dbReference>
<feature type="domain" description="Disease resistance R13L4/SHOC-2-like LRR" evidence="11">
    <location>
        <begin position="866"/>
        <end position="1203"/>
    </location>
</feature>
<keyword evidence="6" id="KW-0175">Coiled coil</keyword>
<dbReference type="InterPro" id="IPR027417">
    <property type="entry name" value="P-loop_NTPase"/>
</dbReference>
<dbReference type="SUPFAM" id="SSF52047">
    <property type="entry name" value="RNI-like"/>
    <property type="match status" value="1"/>
</dbReference>
<dbReference type="Gene3D" id="1.20.5.4130">
    <property type="match status" value="1"/>
</dbReference>
<evidence type="ECO:0000259" key="9">
    <source>
        <dbReference type="Pfam" id="PF18052"/>
    </source>
</evidence>
<protein>
    <recommendedName>
        <fullName evidence="13">Rx N-terminal domain-containing protein</fullName>
    </recommendedName>
</protein>
<feature type="region of interest" description="Disordered" evidence="7">
    <location>
        <begin position="370"/>
        <end position="391"/>
    </location>
</feature>
<dbReference type="GO" id="GO:0006952">
    <property type="term" value="P:defense response"/>
    <property type="evidence" value="ECO:0007669"/>
    <property type="project" value="UniProtKB-KW"/>
</dbReference>
<keyword evidence="4" id="KW-0547">Nucleotide-binding</keyword>
<evidence type="ECO:0000256" key="5">
    <source>
        <dbReference type="ARBA" id="ARBA00022821"/>
    </source>
</evidence>
<evidence type="ECO:0000259" key="10">
    <source>
        <dbReference type="Pfam" id="PF23559"/>
    </source>
</evidence>
<dbReference type="InterPro" id="IPR055414">
    <property type="entry name" value="LRR_R13L4/SHOC2-like"/>
</dbReference>
<dbReference type="Gene3D" id="3.80.10.10">
    <property type="entry name" value="Ribonuclease Inhibitor"/>
    <property type="match status" value="1"/>
</dbReference>
<feature type="compositionally biased region" description="Low complexity" evidence="7">
    <location>
        <begin position="371"/>
        <end position="382"/>
    </location>
</feature>
<feature type="region of interest" description="Disordered" evidence="7">
    <location>
        <begin position="517"/>
        <end position="537"/>
    </location>
</feature>
<evidence type="ECO:0000259" key="8">
    <source>
        <dbReference type="Pfam" id="PF00931"/>
    </source>
</evidence>
<dbReference type="CDD" id="cd14798">
    <property type="entry name" value="RX-CC_like"/>
    <property type="match status" value="1"/>
</dbReference>
<dbReference type="GO" id="GO:0043531">
    <property type="term" value="F:ADP binding"/>
    <property type="evidence" value="ECO:0007669"/>
    <property type="project" value="InterPro"/>
</dbReference>
<comment type="similarity">
    <text evidence="1">Belongs to the disease resistance NB-LRR family.</text>
</comment>
<evidence type="ECO:0008006" key="13">
    <source>
        <dbReference type="Google" id="ProtNLM"/>
    </source>
</evidence>
<evidence type="ECO:0000256" key="6">
    <source>
        <dbReference type="ARBA" id="ARBA00023054"/>
    </source>
</evidence>
<name>A0A368SAP8_SETIT</name>
<feature type="domain" description="Disease resistance N-terminal" evidence="9">
    <location>
        <begin position="11"/>
        <end position="87"/>
    </location>
</feature>
<dbReference type="InterPro" id="IPR041118">
    <property type="entry name" value="Rx_N"/>
</dbReference>
<dbReference type="InterPro" id="IPR044974">
    <property type="entry name" value="Disease_R_plants"/>
</dbReference>
<dbReference type="OrthoDB" id="656090at2759"/>
<dbReference type="EMBL" id="CM003535">
    <property type="protein sequence ID" value="RCV39517.1"/>
    <property type="molecule type" value="Genomic_DNA"/>
</dbReference>
<dbReference type="InterPro" id="IPR038005">
    <property type="entry name" value="RX-like_CC"/>
</dbReference>
<dbReference type="AlphaFoldDB" id="A0A368SAP8"/>
<proteinExistence type="inferred from homology"/>
<keyword evidence="2" id="KW-0433">Leucine-rich repeat</keyword>
<dbReference type="InterPro" id="IPR032675">
    <property type="entry name" value="LRR_dom_sf"/>
</dbReference>
<evidence type="ECO:0000259" key="11">
    <source>
        <dbReference type="Pfam" id="PF23598"/>
    </source>
</evidence>
<dbReference type="Pfam" id="PF23598">
    <property type="entry name" value="LRR_14"/>
    <property type="match status" value="1"/>
</dbReference>
<evidence type="ECO:0000256" key="4">
    <source>
        <dbReference type="ARBA" id="ARBA00022741"/>
    </source>
</evidence>
<evidence type="ECO:0000256" key="7">
    <source>
        <dbReference type="SAM" id="MobiDB-lite"/>
    </source>
</evidence>
<dbReference type="InterPro" id="IPR058922">
    <property type="entry name" value="WHD_DRP"/>
</dbReference>
<dbReference type="Pfam" id="PF00931">
    <property type="entry name" value="NB-ARC"/>
    <property type="match status" value="1"/>
</dbReference>
<reference evidence="12" key="2">
    <citation type="submission" date="2015-07" db="EMBL/GenBank/DDBJ databases">
        <authorList>
            <person name="Noorani M."/>
        </authorList>
    </citation>
    <scope>NUCLEOTIDE SEQUENCE</scope>
    <source>
        <strain evidence="12">Yugu1</strain>
    </source>
</reference>
<dbReference type="Gene3D" id="3.40.50.300">
    <property type="entry name" value="P-loop containing nucleotide triphosphate hydrolases"/>
    <property type="match status" value="1"/>
</dbReference>
<dbReference type="GO" id="GO:0051707">
    <property type="term" value="P:response to other organism"/>
    <property type="evidence" value="ECO:0007669"/>
    <property type="project" value="UniProtKB-ARBA"/>
</dbReference>
<dbReference type="InterPro" id="IPR002182">
    <property type="entry name" value="NB-ARC"/>
</dbReference>